<dbReference type="SUPFAM" id="SSF158622">
    <property type="entry name" value="YheA/YmcA-like"/>
    <property type="match status" value="1"/>
</dbReference>
<dbReference type="InterPro" id="IPR023378">
    <property type="entry name" value="YheA/YmcA-like_dom_sf"/>
</dbReference>
<evidence type="ECO:0000313" key="2">
    <source>
        <dbReference type="EMBL" id="NVO66878.1"/>
    </source>
</evidence>
<name>A0A7K4HPV0_9EURY</name>
<reference evidence="2 3" key="1">
    <citation type="submission" date="2020-06" db="EMBL/GenBank/DDBJ databases">
        <title>Methanofollis fontis sp. nov., a methanogen isolated from marine sediments near a cold seep at Four-Way Closure Ridge offshore southwestern Taiwan.</title>
        <authorList>
            <person name="Chen S.-C."/>
            <person name="Teng N.-H."/>
            <person name="Lin Y.-S."/>
            <person name="Lai M.-C."/>
            <person name="Chen H.-H."/>
            <person name="Wang C.-C."/>
        </authorList>
    </citation>
    <scope>NUCLEOTIDE SEQUENCE [LARGE SCALE GENOMIC DNA]</scope>
    <source>
        <strain evidence="2 3">DSM 2702</strain>
    </source>
</reference>
<evidence type="ECO:0000256" key="1">
    <source>
        <dbReference type="SAM" id="MobiDB-lite"/>
    </source>
</evidence>
<feature type="region of interest" description="Disordered" evidence="1">
    <location>
        <begin position="1"/>
        <end position="24"/>
    </location>
</feature>
<dbReference type="Gene3D" id="1.20.1500.10">
    <property type="entry name" value="YheA/YmcA-like"/>
    <property type="match status" value="1"/>
</dbReference>
<keyword evidence="3" id="KW-1185">Reference proteome</keyword>
<dbReference type="Pfam" id="PF06133">
    <property type="entry name" value="Com_YlbF"/>
    <property type="match status" value="1"/>
</dbReference>
<dbReference type="Proteomes" id="UP000570823">
    <property type="component" value="Unassembled WGS sequence"/>
</dbReference>
<sequence>MERKPEQTTDVTRRLKMEDQSTGQNELESQVKAFAQAILESEEYRTFMHCNENLERNQEARNLLLRYQRKQTELQWAGYDAATLDELKDLQMKVKNDETLTKFFSSQAALVDLLKRSNDRISEKIGQTFAQNRRGGCC</sequence>
<comment type="caution">
    <text evidence="2">The sequence shown here is derived from an EMBL/GenBank/DDBJ whole genome shotgun (WGS) entry which is preliminary data.</text>
</comment>
<dbReference type="RefSeq" id="WP_176788529.1">
    <property type="nucleotide sequence ID" value="NZ_JABXWR010000001.1"/>
</dbReference>
<accession>A0A7K4HPV0</accession>
<organism evidence="2 3">
    <name type="scientific">Methanofollis tationis</name>
    <dbReference type="NCBI Taxonomy" id="81417"/>
    <lineage>
        <taxon>Archaea</taxon>
        <taxon>Methanobacteriati</taxon>
        <taxon>Methanobacteriota</taxon>
        <taxon>Stenosarchaea group</taxon>
        <taxon>Methanomicrobia</taxon>
        <taxon>Methanomicrobiales</taxon>
        <taxon>Methanomicrobiaceae</taxon>
        <taxon>Methanofollis</taxon>
    </lineage>
</organism>
<dbReference type="AlphaFoldDB" id="A0A7K4HPV0"/>
<dbReference type="OrthoDB" id="203899at2157"/>
<feature type="compositionally biased region" description="Basic and acidic residues" evidence="1">
    <location>
        <begin position="1"/>
        <end position="19"/>
    </location>
</feature>
<dbReference type="EMBL" id="JABXWR010000001">
    <property type="protein sequence ID" value="NVO66878.1"/>
    <property type="molecule type" value="Genomic_DNA"/>
</dbReference>
<protein>
    <submittedName>
        <fullName evidence="2">YlbF family regulator</fullName>
    </submittedName>
</protein>
<gene>
    <name evidence="2" type="ORF">HWN36_06050</name>
</gene>
<evidence type="ECO:0000313" key="3">
    <source>
        <dbReference type="Proteomes" id="UP000570823"/>
    </source>
</evidence>
<proteinExistence type="predicted"/>
<dbReference type="InterPro" id="IPR010368">
    <property type="entry name" value="Com_YlbF"/>
</dbReference>